<protein>
    <submittedName>
        <fullName evidence="1">Uncharacterized protein</fullName>
    </submittedName>
</protein>
<reference evidence="1" key="1">
    <citation type="submission" date="2018-02" db="EMBL/GenBank/DDBJ databases">
        <title>Rhizophora mucronata_Transcriptome.</title>
        <authorList>
            <person name="Meera S.P."/>
            <person name="Sreeshan A."/>
            <person name="Augustine A."/>
        </authorList>
    </citation>
    <scope>NUCLEOTIDE SEQUENCE</scope>
    <source>
        <tissue evidence="1">Leaf</tissue>
    </source>
</reference>
<organism evidence="1">
    <name type="scientific">Rhizophora mucronata</name>
    <name type="common">Asiatic mangrove</name>
    <dbReference type="NCBI Taxonomy" id="61149"/>
    <lineage>
        <taxon>Eukaryota</taxon>
        <taxon>Viridiplantae</taxon>
        <taxon>Streptophyta</taxon>
        <taxon>Embryophyta</taxon>
        <taxon>Tracheophyta</taxon>
        <taxon>Spermatophyta</taxon>
        <taxon>Magnoliopsida</taxon>
        <taxon>eudicotyledons</taxon>
        <taxon>Gunneridae</taxon>
        <taxon>Pentapetalae</taxon>
        <taxon>rosids</taxon>
        <taxon>fabids</taxon>
        <taxon>Malpighiales</taxon>
        <taxon>Rhizophoraceae</taxon>
        <taxon>Rhizophora</taxon>
    </lineage>
</organism>
<dbReference type="AlphaFoldDB" id="A0A2P2R250"/>
<evidence type="ECO:0000313" key="1">
    <source>
        <dbReference type="EMBL" id="MBX73346.1"/>
    </source>
</evidence>
<proteinExistence type="predicted"/>
<name>A0A2P2R250_RHIMU</name>
<accession>A0A2P2R250</accession>
<sequence length="32" mass="3750">MTMREAPNQISHVQAKMELDGPFLLLFWFSIV</sequence>
<dbReference type="EMBL" id="GGEC01092862">
    <property type="protein sequence ID" value="MBX73346.1"/>
    <property type="molecule type" value="Transcribed_RNA"/>
</dbReference>